<protein>
    <submittedName>
        <fullName evidence="2">Uncharacterized protein</fullName>
    </submittedName>
</protein>
<evidence type="ECO:0000313" key="3">
    <source>
        <dbReference type="Proteomes" id="UP000799753"/>
    </source>
</evidence>
<gene>
    <name evidence="2" type="ORF">P280DRAFT_484693</name>
</gene>
<keyword evidence="3" id="KW-1185">Reference proteome</keyword>
<evidence type="ECO:0000313" key="2">
    <source>
        <dbReference type="EMBL" id="KAF2635315.1"/>
    </source>
</evidence>
<keyword evidence="1" id="KW-0175">Coiled coil</keyword>
<reference evidence="2" key="1">
    <citation type="journal article" date="2020" name="Stud. Mycol.">
        <title>101 Dothideomycetes genomes: a test case for predicting lifestyles and emergence of pathogens.</title>
        <authorList>
            <person name="Haridas S."/>
            <person name="Albert R."/>
            <person name="Binder M."/>
            <person name="Bloem J."/>
            <person name="Labutti K."/>
            <person name="Salamov A."/>
            <person name="Andreopoulos B."/>
            <person name="Baker S."/>
            <person name="Barry K."/>
            <person name="Bills G."/>
            <person name="Bluhm B."/>
            <person name="Cannon C."/>
            <person name="Castanera R."/>
            <person name="Culley D."/>
            <person name="Daum C."/>
            <person name="Ezra D."/>
            <person name="Gonzalez J."/>
            <person name="Henrissat B."/>
            <person name="Kuo A."/>
            <person name="Liang C."/>
            <person name="Lipzen A."/>
            <person name="Lutzoni F."/>
            <person name="Magnuson J."/>
            <person name="Mondo S."/>
            <person name="Nolan M."/>
            <person name="Ohm R."/>
            <person name="Pangilinan J."/>
            <person name="Park H.-J."/>
            <person name="Ramirez L."/>
            <person name="Alfaro M."/>
            <person name="Sun H."/>
            <person name="Tritt A."/>
            <person name="Yoshinaga Y."/>
            <person name="Zwiers L.-H."/>
            <person name="Turgeon B."/>
            <person name="Goodwin S."/>
            <person name="Spatafora J."/>
            <person name="Crous P."/>
            <person name="Grigoriev I."/>
        </authorList>
    </citation>
    <scope>NUCLEOTIDE SEQUENCE</scope>
    <source>
        <strain evidence="2">CBS 473.64</strain>
    </source>
</reference>
<sequence>MCSLHIVVHITIATTSSPHLTYPLLITSPSPATNALDLKSPQHQHTLREAFECPRWRVPNSPEVSQSTRQLVFAIIERLRGHRRHLYKDEDIQSLQGGTDNVEGMATIDDDDVESYEAPVSPPSLHNSNGERPLDDGAMYKEWVKYTDQCNRLQRKIEEYGIRKAEKRKELEEKRAELEEMDKKEEIMRKTAEVLRQKIDELIQGKDLKWLTDQAINHRQ</sequence>
<proteinExistence type="predicted"/>
<dbReference type="EMBL" id="MU006808">
    <property type="protein sequence ID" value="KAF2635315.1"/>
    <property type="molecule type" value="Genomic_DNA"/>
</dbReference>
<name>A0A6A6RJH9_9PLEO</name>
<dbReference type="AlphaFoldDB" id="A0A6A6RJH9"/>
<organism evidence="2 3">
    <name type="scientific">Massarina eburnea CBS 473.64</name>
    <dbReference type="NCBI Taxonomy" id="1395130"/>
    <lineage>
        <taxon>Eukaryota</taxon>
        <taxon>Fungi</taxon>
        <taxon>Dikarya</taxon>
        <taxon>Ascomycota</taxon>
        <taxon>Pezizomycotina</taxon>
        <taxon>Dothideomycetes</taxon>
        <taxon>Pleosporomycetidae</taxon>
        <taxon>Pleosporales</taxon>
        <taxon>Massarineae</taxon>
        <taxon>Massarinaceae</taxon>
        <taxon>Massarina</taxon>
    </lineage>
</organism>
<dbReference type="Proteomes" id="UP000799753">
    <property type="component" value="Unassembled WGS sequence"/>
</dbReference>
<feature type="coiled-coil region" evidence="1">
    <location>
        <begin position="150"/>
        <end position="198"/>
    </location>
</feature>
<accession>A0A6A6RJH9</accession>
<evidence type="ECO:0000256" key="1">
    <source>
        <dbReference type="SAM" id="Coils"/>
    </source>
</evidence>